<keyword evidence="4 9" id="KW-0812">Transmembrane</keyword>
<gene>
    <name evidence="11" type="ORF">PSYICH_LOCUS15581</name>
</gene>
<reference evidence="11" key="1">
    <citation type="submission" date="2022-01" db="EMBL/GenBank/DDBJ databases">
        <authorList>
            <person name="King R."/>
        </authorList>
    </citation>
    <scope>NUCLEOTIDE SEQUENCE</scope>
</reference>
<comment type="similarity">
    <text evidence="2">Belongs to the patched family.</text>
</comment>
<dbReference type="GO" id="GO:0030659">
    <property type="term" value="C:cytoplasmic vesicle membrane"/>
    <property type="evidence" value="ECO:0007669"/>
    <property type="project" value="TreeGrafter"/>
</dbReference>
<evidence type="ECO:0000313" key="11">
    <source>
        <dbReference type="EMBL" id="CAH1115125.1"/>
    </source>
</evidence>
<protein>
    <recommendedName>
        <fullName evidence="10">SSD domain-containing protein</fullName>
    </recommendedName>
</protein>
<comment type="subcellular location">
    <subcellularLocation>
        <location evidence="1">Cell membrane</location>
        <topology evidence="1">Multi-pass membrane protein</topology>
    </subcellularLocation>
</comment>
<feature type="transmembrane region" description="Helical" evidence="9">
    <location>
        <begin position="800"/>
        <end position="823"/>
    </location>
</feature>
<dbReference type="InterPro" id="IPR003392">
    <property type="entry name" value="PTHD_SSD"/>
</dbReference>
<dbReference type="FunFam" id="1.20.1640.10:FF:000013">
    <property type="entry name" value="PaTched Related family"/>
    <property type="match status" value="1"/>
</dbReference>
<feature type="transmembrane region" description="Helical" evidence="9">
    <location>
        <begin position="311"/>
        <end position="332"/>
    </location>
</feature>
<feature type="transmembrane region" description="Helical" evidence="9">
    <location>
        <begin position="699"/>
        <end position="721"/>
    </location>
</feature>
<dbReference type="PANTHER" id="PTHR10796:SF92">
    <property type="entry name" value="PATCHED-RELATED, ISOFORM A"/>
    <property type="match status" value="1"/>
</dbReference>
<dbReference type="Gene3D" id="1.20.1640.10">
    <property type="entry name" value="Multidrug efflux transporter AcrB transmembrane domain"/>
    <property type="match status" value="2"/>
</dbReference>
<evidence type="ECO:0000256" key="4">
    <source>
        <dbReference type="ARBA" id="ARBA00022692"/>
    </source>
</evidence>
<keyword evidence="7" id="KW-0325">Glycoprotein</keyword>
<feature type="transmembrane region" description="Helical" evidence="9">
    <location>
        <begin position="440"/>
        <end position="468"/>
    </location>
</feature>
<feature type="transmembrane region" description="Helical" evidence="9">
    <location>
        <begin position="371"/>
        <end position="394"/>
    </location>
</feature>
<feature type="transmembrane region" description="Helical" evidence="9">
    <location>
        <begin position="765"/>
        <end position="788"/>
    </location>
</feature>
<dbReference type="PROSITE" id="PS50156">
    <property type="entry name" value="SSD"/>
    <property type="match status" value="1"/>
</dbReference>
<feature type="compositionally biased region" description="Polar residues" evidence="8">
    <location>
        <begin position="1044"/>
        <end position="1053"/>
    </location>
</feature>
<organism evidence="11 12">
    <name type="scientific">Psylliodes chrysocephalus</name>
    <dbReference type="NCBI Taxonomy" id="3402493"/>
    <lineage>
        <taxon>Eukaryota</taxon>
        <taxon>Metazoa</taxon>
        <taxon>Ecdysozoa</taxon>
        <taxon>Arthropoda</taxon>
        <taxon>Hexapoda</taxon>
        <taxon>Insecta</taxon>
        <taxon>Pterygota</taxon>
        <taxon>Neoptera</taxon>
        <taxon>Endopterygota</taxon>
        <taxon>Coleoptera</taxon>
        <taxon>Polyphaga</taxon>
        <taxon>Cucujiformia</taxon>
        <taxon>Chrysomeloidea</taxon>
        <taxon>Chrysomelidae</taxon>
        <taxon>Galerucinae</taxon>
        <taxon>Alticini</taxon>
        <taxon>Psylliodes</taxon>
    </lineage>
</organism>
<evidence type="ECO:0000256" key="1">
    <source>
        <dbReference type="ARBA" id="ARBA00004651"/>
    </source>
</evidence>
<keyword evidence="6 9" id="KW-0472">Membrane</keyword>
<evidence type="ECO:0000256" key="7">
    <source>
        <dbReference type="ARBA" id="ARBA00023180"/>
    </source>
</evidence>
<dbReference type="EMBL" id="OV651821">
    <property type="protein sequence ID" value="CAH1115125.1"/>
    <property type="molecule type" value="Genomic_DNA"/>
</dbReference>
<feature type="region of interest" description="Disordered" evidence="8">
    <location>
        <begin position="1005"/>
        <end position="1053"/>
    </location>
</feature>
<evidence type="ECO:0000256" key="8">
    <source>
        <dbReference type="SAM" id="MobiDB-lite"/>
    </source>
</evidence>
<dbReference type="Pfam" id="PF02460">
    <property type="entry name" value="Patched"/>
    <property type="match status" value="1"/>
</dbReference>
<evidence type="ECO:0000259" key="10">
    <source>
        <dbReference type="PROSITE" id="PS50156"/>
    </source>
</evidence>
<feature type="transmembrane region" description="Helical" evidence="9">
    <location>
        <begin position="727"/>
        <end position="749"/>
    </location>
</feature>
<dbReference type="GO" id="GO:0005886">
    <property type="term" value="C:plasma membrane"/>
    <property type="evidence" value="ECO:0007669"/>
    <property type="project" value="UniProtKB-SubCell"/>
</dbReference>
<evidence type="ECO:0000256" key="9">
    <source>
        <dbReference type="SAM" id="Phobius"/>
    </source>
</evidence>
<evidence type="ECO:0000256" key="2">
    <source>
        <dbReference type="ARBA" id="ARBA00005585"/>
    </source>
</evidence>
<feature type="transmembrane region" description="Helical" evidence="9">
    <location>
        <begin position="344"/>
        <end position="365"/>
    </location>
</feature>
<feature type="transmembrane region" description="Helical" evidence="9">
    <location>
        <begin position="533"/>
        <end position="554"/>
    </location>
</feature>
<dbReference type="OrthoDB" id="6510177at2759"/>
<evidence type="ECO:0000256" key="5">
    <source>
        <dbReference type="ARBA" id="ARBA00022989"/>
    </source>
</evidence>
<feature type="transmembrane region" description="Helical" evidence="9">
    <location>
        <begin position="672"/>
        <end position="692"/>
    </location>
</feature>
<evidence type="ECO:0000313" key="12">
    <source>
        <dbReference type="Proteomes" id="UP001153636"/>
    </source>
</evidence>
<dbReference type="SUPFAM" id="SSF82866">
    <property type="entry name" value="Multidrug efflux transporter AcrB transmembrane domain"/>
    <property type="match status" value="2"/>
</dbReference>
<evidence type="ECO:0000256" key="6">
    <source>
        <dbReference type="ARBA" id="ARBA00023136"/>
    </source>
</evidence>
<keyword evidence="3" id="KW-1003">Cell membrane</keyword>
<keyword evidence="12" id="KW-1185">Reference proteome</keyword>
<evidence type="ECO:0000256" key="3">
    <source>
        <dbReference type="ARBA" id="ARBA00022475"/>
    </source>
</evidence>
<dbReference type="PANTHER" id="PTHR10796">
    <property type="entry name" value="PATCHED-RELATED"/>
    <property type="match status" value="1"/>
</dbReference>
<dbReference type="InterPro" id="IPR051697">
    <property type="entry name" value="Patched_domain-protein"/>
</dbReference>
<dbReference type="Proteomes" id="UP001153636">
    <property type="component" value="Chromosome 9"/>
</dbReference>
<accession>A0A9P0D735</accession>
<proteinExistence type="inferred from homology"/>
<feature type="transmembrane region" description="Helical" evidence="9">
    <location>
        <begin position="414"/>
        <end position="434"/>
    </location>
</feature>
<feature type="domain" description="SSD" evidence="10">
    <location>
        <begin position="311"/>
        <end position="468"/>
    </location>
</feature>
<dbReference type="AlphaFoldDB" id="A0A9P0D735"/>
<name>A0A9P0D735_9CUCU</name>
<sequence length="1071" mass="121364">MTDRQCKVQIGGNKDITFGKILLWVHSIIFEIPSLYDRKGEMVGLRIVDKNLNKAFFQLGLIVGKHPGYFLIVPILLTLLGMTGYQRIHNNIDPEYLFSPINGAGKYERHIVESYFKVNYSSRFSVARITRAGRFGRVILTSKDGDKNMLRVDVWKEMRLLDGYIQNMTVQHDDEYFTYKEICAKWMTDCFNNDILNLDYIMEDVESKAINLTFPLMFNPVTWDAHAFPVFFGGTEVSEDGLIISVPSVQLVYFGNSDSKKLENLGSAWEDAFLDLIEQIQDKDNIFKHIRIARFASRTLDHELEKNTKSVLPYFTSTFVIMAIFSVVTCMMFDWVRSKPWLGLLGNISAAMATLCAFGLCMYAGVDFIGLNLAAPFLMIGIGIDDTFVMLAAWRRTSIKTPVPERMAHMLSEAAVSITITSVTDFFSFWIGIFSPFPSVTIFCIYSGAATLLLFIWHLTFFAACVAISGYCEQKNLHAIFCFKVLPKSKSTKKNFLYRWFCSGGVDPNDIDNPQDNTEHGFMVFFRDYFGAMLNNGCVKFIIIIIFALVQVIVSGQYDYSDPKIQAEVENLTQTFENTSYISNTLYTESWLRSFLQYAQRNQDYLNLTIDTNEGFIDSLKELWLPPSSSFSLDVKFDESGENIIAMRFLIQAVNISGTEHEKEMFELVRPLSIQNMIIGAGIMMLVTFIFIPNILCSFWVALSIVSIEAGVVGYMALWGVNLDSISMINLIMCIGFSVDFTAHICYAYMSSKARTPNERVKDSLYALGLPIFQGSVSTILGMIALLLADNYIFSVFFKMVFLVVFCGAMHGLFLLPVLLSLFGPGSCTKYSPEDDIKLSKIEKSLPHPYCIPHPQFTLNGNNLGAVKPSNTPIIERYTKKPQTQKLFSDMEKDLGLGTSEENSSESSIHSQKKLPMDDAALERRYRDAWRRNSEAAILGFRNSQVLDIFVSTLLVASWCSDTGKLESLVNMGLSDFIWSFGLVEGLDNASEMLIMLAGRSSRRRSRAADTSNLPPAEHRNDNLLSPRFDPNRRYSPPQERYSRQNGDNFARSSSYHNIIHPRYVKESRFP</sequence>
<keyword evidence="5 9" id="KW-1133">Transmembrane helix</keyword>
<dbReference type="InterPro" id="IPR000731">
    <property type="entry name" value="SSD"/>
</dbReference>